<reference evidence="1" key="2">
    <citation type="submission" date="2022-01" db="EMBL/GenBank/DDBJ databases">
        <authorList>
            <person name="Yamashiro T."/>
            <person name="Shiraishi A."/>
            <person name="Satake H."/>
            <person name="Nakayama K."/>
        </authorList>
    </citation>
    <scope>NUCLEOTIDE SEQUENCE</scope>
</reference>
<dbReference type="Proteomes" id="UP001151760">
    <property type="component" value="Unassembled WGS sequence"/>
</dbReference>
<evidence type="ECO:0000313" key="2">
    <source>
        <dbReference type="Proteomes" id="UP001151760"/>
    </source>
</evidence>
<reference evidence="1" key="1">
    <citation type="journal article" date="2022" name="Int. J. Mol. Sci.">
        <title>Draft Genome of Tanacetum Coccineum: Genomic Comparison of Closely Related Tanacetum-Family Plants.</title>
        <authorList>
            <person name="Yamashiro T."/>
            <person name="Shiraishi A."/>
            <person name="Nakayama K."/>
            <person name="Satake H."/>
        </authorList>
    </citation>
    <scope>NUCLEOTIDE SEQUENCE</scope>
</reference>
<comment type="caution">
    <text evidence="1">The sequence shown here is derived from an EMBL/GenBank/DDBJ whole genome shotgun (WGS) entry which is preliminary data.</text>
</comment>
<dbReference type="EMBL" id="BQNB010018775">
    <property type="protein sequence ID" value="GJT78133.1"/>
    <property type="molecule type" value="Genomic_DNA"/>
</dbReference>
<sequence>MSYLAISTLVNKARSQYTWSSMIGSGHTSQIANAQGRLIPWTICISNISTYADVAVLIFHHSLLGALYIQANSEFWY</sequence>
<name>A0ABQ5GR39_9ASTR</name>
<keyword evidence="2" id="KW-1185">Reference proteome</keyword>
<evidence type="ECO:0000313" key="1">
    <source>
        <dbReference type="EMBL" id="GJT78133.1"/>
    </source>
</evidence>
<gene>
    <name evidence="1" type="ORF">Tco_1044858</name>
</gene>
<accession>A0ABQ5GR39</accession>
<protein>
    <submittedName>
        <fullName evidence="1">Uncharacterized protein</fullName>
    </submittedName>
</protein>
<proteinExistence type="predicted"/>
<organism evidence="1 2">
    <name type="scientific">Tanacetum coccineum</name>
    <dbReference type="NCBI Taxonomy" id="301880"/>
    <lineage>
        <taxon>Eukaryota</taxon>
        <taxon>Viridiplantae</taxon>
        <taxon>Streptophyta</taxon>
        <taxon>Embryophyta</taxon>
        <taxon>Tracheophyta</taxon>
        <taxon>Spermatophyta</taxon>
        <taxon>Magnoliopsida</taxon>
        <taxon>eudicotyledons</taxon>
        <taxon>Gunneridae</taxon>
        <taxon>Pentapetalae</taxon>
        <taxon>asterids</taxon>
        <taxon>campanulids</taxon>
        <taxon>Asterales</taxon>
        <taxon>Asteraceae</taxon>
        <taxon>Asteroideae</taxon>
        <taxon>Anthemideae</taxon>
        <taxon>Anthemidinae</taxon>
        <taxon>Tanacetum</taxon>
    </lineage>
</organism>